<dbReference type="Proteomes" id="UP000230069">
    <property type="component" value="Unassembled WGS sequence"/>
</dbReference>
<evidence type="ECO:0000313" key="2">
    <source>
        <dbReference type="EMBL" id="PIA65189.1"/>
    </source>
</evidence>
<protein>
    <recommendedName>
        <fullName evidence="1">F-box domain-containing protein</fullName>
    </recommendedName>
</protein>
<dbReference type="Pfam" id="PF00646">
    <property type="entry name" value="F-box"/>
    <property type="match status" value="1"/>
</dbReference>
<dbReference type="InParanoid" id="A0A2G5FAY3"/>
<dbReference type="EMBL" id="KZ305018">
    <property type="protein sequence ID" value="PIA65189.1"/>
    <property type="molecule type" value="Genomic_DNA"/>
</dbReference>
<reference evidence="2 3" key="1">
    <citation type="submission" date="2017-09" db="EMBL/GenBank/DDBJ databases">
        <title>WGS assembly of Aquilegia coerulea Goldsmith.</title>
        <authorList>
            <person name="Hodges S."/>
            <person name="Kramer E."/>
            <person name="Nordborg M."/>
            <person name="Tomkins J."/>
            <person name="Borevitz J."/>
            <person name="Derieg N."/>
            <person name="Yan J."/>
            <person name="Mihaltcheva S."/>
            <person name="Hayes R.D."/>
            <person name="Rokhsar D."/>
        </authorList>
    </citation>
    <scope>NUCLEOTIDE SEQUENCE [LARGE SCALE GENOMIC DNA]</scope>
    <source>
        <strain evidence="3">cv. Goldsmith</strain>
    </source>
</reference>
<organism evidence="2 3">
    <name type="scientific">Aquilegia coerulea</name>
    <name type="common">Rocky mountain columbine</name>
    <dbReference type="NCBI Taxonomy" id="218851"/>
    <lineage>
        <taxon>Eukaryota</taxon>
        <taxon>Viridiplantae</taxon>
        <taxon>Streptophyta</taxon>
        <taxon>Embryophyta</taxon>
        <taxon>Tracheophyta</taxon>
        <taxon>Spermatophyta</taxon>
        <taxon>Magnoliopsida</taxon>
        <taxon>Ranunculales</taxon>
        <taxon>Ranunculaceae</taxon>
        <taxon>Thalictroideae</taxon>
        <taxon>Aquilegia</taxon>
    </lineage>
</organism>
<sequence>MREFLLSLVKTSIAKKKAMKHQEDRITVLPNVIIHEILSYLDMKQVVHMSLLSKGWKDLWKSLSIVNFDDQFWEDKIKFRNFLDQVLLTQKGFDLKKFTLASVYHDDKRFDKWLDAAVQQRRVMEVHLKSLHIPRVVPSQNLRSLSISAPQLRYLRLEDMPGYVVKICAPQLTSLQLIRSLDLHMEFPPVTQIHTKISGMKNLCVGGSLHGILAAIDNAECMTISGHDYLESSLLFTQKYFKLTELYENCYTQAWTSILKWLYWLERIILEEKERTPSNEREEWGAQLYFEHNLFQRQDFSCIKEISSCENDFGILEYLAKNASPSRCLNLELVKSLPVD</sequence>
<dbReference type="InterPro" id="IPR036047">
    <property type="entry name" value="F-box-like_dom_sf"/>
</dbReference>
<dbReference type="OrthoDB" id="1427045at2759"/>
<keyword evidence="3" id="KW-1185">Reference proteome</keyword>
<feature type="domain" description="F-box" evidence="1">
    <location>
        <begin position="23"/>
        <end position="76"/>
    </location>
</feature>
<dbReference type="InterPro" id="IPR001810">
    <property type="entry name" value="F-box_dom"/>
</dbReference>
<dbReference type="PANTHER" id="PTHR34223">
    <property type="entry name" value="OS11G0201299 PROTEIN"/>
    <property type="match status" value="1"/>
</dbReference>
<dbReference type="Gene3D" id="1.20.1280.50">
    <property type="match status" value="1"/>
</dbReference>
<accession>A0A2G5FAY3</accession>
<proteinExistence type="predicted"/>
<dbReference type="SMART" id="SM00256">
    <property type="entry name" value="FBOX"/>
    <property type="match status" value="1"/>
</dbReference>
<dbReference type="AlphaFoldDB" id="A0A2G5FAY3"/>
<dbReference type="InterPro" id="IPR053197">
    <property type="entry name" value="F-box_SCFL_complex_component"/>
</dbReference>
<name>A0A2G5FAY3_AQUCA</name>
<dbReference type="SUPFAM" id="SSF81383">
    <property type="entry name" value="F-box domain"/>
    <property type="match status" value="1"/>
</dbReference>
<evidence type="ECO:0000259" key="1">
    <source>
        <dbReference type="PROSITE" id="PS50181"/>
    </source>
</evidence>
<gene>
    <name evidence="2" type="ORF">AQUCO_00100584v1</name>
</gene>
<evidence type="ECO:0000313" key="3">
    <source>
        <dbReference type="Proteomes" id="UP000230069"/>
    </source>
</evidence>
<dbReference type="PROSITE" id="PS50181">
    <property type="entry name" value="FBOX"/>
    <property type="match status" value="1"/>
</dbReference>